<keyword evidence="1" id="KW-0812">Transmembrane</keyword>
<keyword evidence="1" id="KW-0472">Membrane</keyword>
<protein>
    <submittedName>
        <fullName evidence="2">Uncharacterized protein</fullName>
    </submittedName>
</protein>
<dbReference type="RefSeq" id="WP_135985132.1">
    <property type="nucleotide sequence ID" value="NZ_JAASQM010000004.1"/>
</dbReference>
<dbReference type="EMBL" id="SRXU01000004">
    <property type="protein sequence ID" value="TGX42529.1"/>
    <property type="molecule type" value="Genomic_DNA"/>
</dbReference>
<feature type="transmembrane region" description="Helical" evidence="1">
    <location>
        <begin position="43"/>
        <end position="65"/>
    </location>
</feature>
<feature type="transmembrane region" description="Helical" evidence="1">
    <location>
        <begin position="111"/>
        <end position="129"/>
    </location>
</feature>
<comment type="caution">
    <text evidence="2">The sequence shown here is derived from an EMBL/GenBank/DDBJ whole genome shotgun (WGS) entry which is preliminary data.</text>
</comment>
<evidence type="ECO:0000313" key="3">
    <source>
        <dbReference type="Proteomes" id="UP000309848"/>
    </source>
</evidence>
<organism evidence="2 3">
    <name type="scientific">Sphingomonas naasensis</name>
    <dbReference type="NCBI Taxonomy" id="1344951"/>
    <lineage>
        <taxon>Bacteria</taxon>
        <taxon>Pseudomonadati</taxon>
        <taxon>Pseudomonadota</taxon>
        <taxon>Alphaproteobacteria</taxon>
        <taxon>Sphingomonadales</taxon>
        <taxon>Sphingomonadaceae</taxon>
        <taxon>Sphingomonas</taxon>
    </lineage>
</organism>
<keyword evidence="3" id="KW-1185">Reference proteome</keyword>
<feature type="transmembrane region" description="Helical" evidence="1">
    <location>
        <begin position="72"/>
        <end position="91"/>
    </location>
</feature>
<gene>
    <name evidence="2" type="ORF">E5A74_11890</name>
</gene>
<name>A0A4S1WHL4_9SPHN</name>
<reference evidence="2 3" key="1">
    <citation type="submission" date="2019-04" db="EMBL/GenBank/DDBJ databases">
        <title>Sphingomonas psychrotolerans sp. nov., isolated from soil in the Tianshan Mountains, Xinjiang, China.</title>
        <authorList>
            <person name="Luo Y."/>
            <person name="Sheng H."/>
        </authorList>
    </citation>
    <scope>NUCLEOTIDE SEQUENCE [LARGE SCALE GENOMIC DNA]</scope>
    <source>
        <strain evidence="2 3">KIS18-15</strain>
    </source>
</reference>
<evidence type="ECO:0000313" key="2">
    <source>
        <dbReference type="EMBL" id="TGX42529.1"/>
    </source>
</evidence>
<dbReference type="AlphaFoldDB" id="A0A4S1WHL4"/>
<evidence type="ECO:0000256" key="1">
    <source>
        <dbReference type="SAM" id="Phobius"/>
    </source>
</evidence>
<sequence length="132" mass="14086">MTIPPPSRATLAAASLAVLPYLAVILADIFGHPGSYIHFSRGEALLLVLILALLQWVTCVVVLAVSITIAKGAAWLLIVSAVSAFAAIAGFIEPRFWHHLLDPENGGLSEWLFRTGVLAVLLVLLSGYGSRR</sequence>
<proteinExistence type="predicted"/>
<accession>A0A4S1WHL4</accession>
<dbReference type="Proteomes" id="UP000309848">
    <property type="component" value="Unassembled WGS sequence"/>
</dbReference>
<keyword evidence="1" id="KW-1133">Transmembrane helix</keyword>